<evidence type="ECO:0000313" key="2">
    <source>
        <dbReference type="Proteomes" id="UP001519887"/>
    </source>
</evidence>
<keyword evidence="2" id="KW-1185">Reference proteome</keyword>
<organism evidence="1 2">
    <name type="scientific">Paenibacillus sepulcri</name>
    <dbReference type="NCBI Taxonomy" id="359917"/>
    <lineage>
        <taxon>Bacteria</taxon>
        <taxon>Bacillati</taxon>
        <taxon>Bacillota</taxon>
        <taxon>Bacilli</taxon>
        <taxon>Bacillales</taxon>
        <taxon>Paenibacillaceae</taxon>
        <taxon>Paenibacillus</taxon>
    </lineage>
</organism>
<reference evidence="1 2" key="1">
    <citation type="submission" date="2021-07" db="EMBL/GenBank/DDBJ databases">
        <title>Paenibacillus radiodurans sp. nov., isolated from the southeastern edge of Tengger Desert.</title>
        <authorList>
            <person name="Zhang G."/>
        </authorList>
    </citation>
    <scope>NUCLEOTIDE SEQUENCE [LARGE SCALE GENOMIC DNA]</scope>
    <source>
        <strain evidence="1 2">CCM 7311</strain>
    </source>
</reference>
<proteinExistence type="predicted"/>
<dbReference type="GO" id="GO:0016787">
    <property type="term" value="F:hydrolase activity"/>
    <property type="evidence" value="ECO:0007669"/>
    <property type="project" value="UniProtKB-KW"/>
</dbReference>
<protein>
    <submittedName>
        <fullName evidence="1">UDP-2,4-diacetamido-2,4, 6-trideoxy-beta-L-altropyranose hydrolase</fullName>
    </submittedName>
</protein>
<gene>
    <name evidence="1" type="ORF">K0U00_07860</name>
</gene>
<accession>A0ABS7BZF4</accession>
<comment type="caution">
    <text evidence="1">The sequence shown here is derived from an EMBL/GenBank/DDBJ whole genome shotgun (WGS) entry which is preliminary data.</text>
</comment>
<name>A0ABS7BZF4_9BACL</name>
<dbReference type="Gene3D" id="3.40.50.11190">
    <property type="match status" value="1"/>
</dbReference>
<keyword evidence="1" id="KW-0378">Hydrolase</keyword>
<evidence type="ECO:0000313" key="1">
    <source>
        <dbReference type="EMBL" id="MBW7453950.1"/>
    </source>
</evidence>
<dbReference type="Proteomes" id="UP001519887">
    <property type="component" value="Unassembled WGS sequence"/>
</dbReference>
<dbReference type="EMBL" id="JAHZIK010000135">
    <property type="protein sequence ID" value="MBW7453950.1"/>
    <property type="molecule type" value="Genomic_DNA"/>
</dbReference>
<feature type="non-terminal residue" evidence="1">
    <location>
        <position position="153"/>
    </location>
</feature>
<sequence>MFIRADASIEMGTGHIMRCLTVAEMWRDSGIQCQFITRALPGDLNHFITQQGFAVISLAGLDASVGWEEDADQTLAILAPYAPVDWILVDHYNLDLAWELKIKPFVNKLVVIDDWVHRRHACDLLINANIYDEAAAHTQRANVPSGCLTLLGP</sequence>